<dbReference type="OrthoDB" id="5041285at2759"/>
<dbReference type="SUPFAM" id="SSF52266">
    <property type="entry name" value="SGNH hydrolase"/>
    <property type="match status" value="1"/>
</dbReference>
<organism evidence="2 3">
    <name type="scientific">Galerina marginata (strain CBS 339.88)</name>
    <dbReference type="NCBI Taxonomy" id="685588"/>
    <lineage>
        <taxon>Eukaryota</taxon>
        <taxon>Fungi</taxon>
        <taxon>Dikarya</taxon>
        <taxon>Basidiomycota</taxon>
        <taxon>Agaricomycotina</taxon>
        <taxon>Agaricomycetes</taxon>
        <taxon>Agaricomycetidae</taxon>
        <taxon>Agaricales</taxon>
        <taxon>Agaricineae</taxon>
        <taxon>Strophariaceae</taxon>
        <taxon>Galerina</taxon>
    </lineage>
</organism>
<dbReference type="HOGENOM" id="CLU_065859_1_1_1"/>
<reference evidence="3" key="1">
    <citation type="journal article" date="2014" name="Proc. Natl. Acad. Sci. U.S.A.">
        <title>Extensive sampling of basidiomycete genomes demonstrates inadequacy of the white-rot/brown-rot paradigm for wood decay fungi.</title>
        <authorList>
            <person name="Riley R."/>
            <person name="Salamov A.A."/>
            <person name="Brown D.W."/>
            <person name="Nagy L.G."/>
            <person name="Floudas D."/>
            <person name="Held B.W."/>
            <person name="Levasseur A."/>
            <person name="Lombard V."/>
            <person name="Morin E."/>
            <person name="Otillar R."/>
            <person name="Lindquist E.A."/>
            <person name="Sun H."/>
            <person name="LaButti K.M."/>
            <person name="Schmutz J."/>
            <person name="Jabbour D."/>
            <person name="Luo H."/>
            <person name="Baker S.E."/>
            <person name="Pisabarro A.G."/>
            <person name="Walton J.D."/>
            <person name="Blanchette R.A."/>
            <person name="Henrissat B."/>
            <person name="Martin F."/>
            <person name="Cullen D."/>
            <person name="Hibbett D.S."/>
            <person name="Grigoriev I.V."/>
        </authorList>
    </citation>
    <scope>NUCLEOTIDE SEQUENCE [LARGE SCALE GENOMIC DNA]</scope>
    <source>
        <strain evidence="3">CBS 339.88</strain>
    </source>
</reference>
<dbReference type="AlphaFoldDB" id="A0A067TSF9"/>
<dbReference type="Proteomes" id="UP000027222">
    <property type="component" value="Unassembled WGS sequence"/>
</dbReference>
<sequence>ALTAIKGEVANGRRTLVTIQFGHNDMKVTTPAGMGVNLTSIIQQVRAAGGEPVMVSSLTRRTFNSNGTVQDPLAPFAAEAILISQQQKTHLLDLHASSIKYVEAIGAAAAHRLNLSPSDDTHLNPNGATVFGRYL</sequence>
<dbReference type="InterPro" id="IPR013830">
    <property type="entry name" value="SGNH_hydro"/>
</dbReference>
<dbReference type="Pfam" id="PF13472">
    <property type="entry name" value="Lipase_GDSL_2"/>
    <property type="match status" value="1"/>
</dbReference>
<dbReference type="GO" id="GO:0016787">
    <property type="term" value="F:hydrolase activity"/>
    <property type="evidence" value="ECO:0007669"/>
    <property type="project" value="InterPro"/>
</dbReference>
<dbReference type="PANTHER" id="PTHR43695">
    <property type="entry name" value="PUTATIVE (AFU_ORTHOLOGUE AFUA_2G17250)-RELATED"/>
    <property type="match status" value="1"/>
</dbReference>
<evidence type="ECO:0000313" key="3">
    <source>
        <dbReference type="Proteomes" id="UP000027222"/>
    </source>
</evidence>
<dbReference type="STRING" id="685588.A0A067TSF9"/>
<dbReference type="InterPro" id="IPR036514">
    <property type="entry name" value="SGNH_hydro_sf"/>
</dbReference>
<dbReference type="Gene3D" id="3.40.50.1110">
    <property type="entry name" value="SGNH hydrolase"/>
    <property type="match status" value="1"/>
</dbReference>
<dbReference type="InterPro" id="IPR037459">
    <property type="entry name" value="RhgT-like"/>
</dbReference>
<keyword evidence="3" id="KW-1185">Reference proteome</keyword>
<dbReference type="PANTHER" id="PTHR43695:SF2">
    <property type="entry name" value="PUTATIVE (AFU_ORTHOLOGUE AFUA_2G17250)-RELATED"/>
    <property type="match status" value="1"/>
</dbReference>
<dbReference type="EMBL" id="KL142367">
    <property type="protein sequence ID" value="KDR86111.1"/>
    <property type="molecule type" value="Genomic_DNA"/>
</dbReference>
<name>A0A067TSF9_GALM3</name>
<evidence type="ECO:0000313" key="2">
    <source>
        <dbReference type="EMBL" id="KDR86111.1"/>
    </source>
</evidence>
<gene>
    <name evidence="2" type="ORF">GALMADRAFT_52134</name>
</gene>
<protein>
    <recommendedName>
        <fullName evidence="1">SGNH hydrolase-type esterase domain-containing protein</fullName>
    </recommendedName>
</protein>
<evidence type="ECO:0000259" key="1">
    <source>
        <dbReference type="Pfam" id="PF13472"/>
    </source>
</evidence>
<accession>A0A067TSF9</accession>
<feature type="non-terminal residue" evidence="2">
    <location>
        <position position="1"/>
    </location>
</feature>
<proteinExistence type="predicted"/>
<feature type="domain" description="SGNH hydrolase-type esterase" evidence="1">
    <location>
        <begin position="9"/>
        <end position="128"/>
    </location>
</feature>